<accession>A0A1I3MZE8</accession>
<dbReference type="Proteomes" id="UP000199110">
    <property type="component" value="Unassembled WGS sequence"/>
</dbReference>
<dbReference type="EMBL" id="FORA01000002">
    <property type="protein sequence ID" value="SFJ02351.1"/>
    <property type="molecule type" value="Genomic_DNA"/>
</dbReference>
<sequence length="170" mass="18467">MPEIDPDAGHAAKAQFAEDLAAAKTPEGSFAALFRLSDTLCPVRLWTVMTVDLDKGVAQRAFSNRADVYHVSGTKPIVRNAWFDTICGQRQTFVANTLDEIAAVFPDFELIASLGCGSVMNLPVFEDETLLATVNLLDVEGHFTPSRIRMVHDVLATPALSAMQAARKMS</sequence>
<evidence type="ECO:0000313" key="1">
    <source>
        <dbReference type="EMBL" id="SFJ02351.1"/>
    </source>
</evidence>
<dbReference type="Gene3D" id="3.30.450.40">
    <property type="match status" value="1"/>
</dbReference>
<gene>
    <name evidence="1" type="ORF">SAMN04488095_2007</name>
</gene>
<dbReference type="STRING" id="390807.SAMN04488095_2007"/>
<dbReference type="InterPro" id="IPR029016">
    <property type="entry name" value="GAF-like_dom_sf"/>
</dbReference>
<organism evidence="1 2">
    <name type="scientific">Jannaschia pohangensis</name>
    <dbReference type="NCBI Taxonomy" id="390807"/>
    <lineage>
        <taxon>Bacteria</taxon>
        <taxon>Pseudomonadati</taxon>
        <taxon>Pseudomonadota</taxon>
        <taxon>Alphaproteobacteria</taxon>
        <taxon>Rhodobacterales</taxon>
        <taxon>Roseobacteraceae</taxon>
        <taxon>Jannaschia</taxon>
    </lineage>
</organism>
<dbReference type="AlphaFoldDB" id="A0A1I3MZE8"/>
<dbReference type="OrthoDB" id="7066078at2"/>
<proteinExistence type="predicted"/>
<dbReference type="SUPFAM" id="SSF55781">
    <property type="entry name" value="GAF domain-like"/>
    <property type="match status" value="1"/>
</dbReference>
<dbReference type="RefSeq" id="WP_092779783.1">
    <property type="nucleotide sequence ID" value="NZ_FORA01000002.1"/>
</dbReference>
<evidence type="ECO:0000313" key="2">
    <source>
        <dbReference type="Proteomes" id="UP000199110"/>
    </source>
</evidence>
<name>A0A1I3MZE8_9RHOB</name>
<evidence type="ECO:0008006" key="3">
    <source>
        <dbReference type="Google" id="ProtNLM"/>
    </source>
</evidence>
<reference evidence="1 2" key="1">
    <citation type="submission" date="2016-10" db="EMBL/GenBank/DDBJ databases">
        <authorList>
            <person name="de Groot N.N."/>
        </authorList>
    </citation>
    <scope>NUCLEOTIDE SEQUENCE [LARGE SCALE GENOMIC DNA]</scope>
    <source>
        <strain evidence="1 2">DSM 19073</strain>
    </source>
</reference>
<protein>
    <recommendedName>
        <fullName evidence="3">GAF domain-containing protein</fullName>
    </recommendedName>
</protein>
<keyword evidence="2" id="KW-1185">Reference proteome</keyword>